<protein>
    <submittedName>
        <fullName evidence="3">Actin binding motor protein</fullName>
    </submittedName>
</protein>
<evidence type="ECO:0000313" key="3">
    <source>
        <dbReference type="EMBL" id="GAA0169203.1"/>
    </source>
</evidence>
<sequence>MSISMTTTYNSMQSRSTLEIMLENLKKVKNVADDNESPPPLPARPVSRTRLPSQARRGFQQSHNFEKANSTFVMEAVVDSAQDLIQTNGLDNTVTEQVEIQGVLILQKCYRGYRARCYVDELKGSVITLQSLIRAEMSRKAYHHLAERHSSNTEIQRPDIQDVQSNLLQLQNAAIIIVQSGIRSWLSRRHYKFFERNNVVTAEKSLPQKTTKADSKDLIQIPYTAVLELQRQVLKTEAALQERKDQNAALVEGLKQCEERWLQHEDKMKSMEKMWLEQLTSMQVTLADAAKKRVAAKKTMTKSPELLQVESTLNIIDNSSPLLISHQNAELDDNDDENYFRVKLGCRITKKDLSIEFQKLESQFTSWEKEYSMTLEETKATMKKLSLKPPKEKNQKRWWRR</sequence>
<name>A0AAV3R2R0_LITER</name>
<dbReference type="SMART" id="SM00015">
    <property type="entry name" value="IQ"/>
    <property type="match status" value="3"/>
</dbReference>
<dbReference type="SUPFAM" id="SSF52540">
    <property type="entry name" value="P-loop containing nucleoside triphosphate hydrolases"/>
    <property type="match status" value="1"/>
</dbReference>
<dbReference type="AlphaFoldDB" id="A0AAV3R2R0"/>
<dbReference type="InterPro" id="IPR027417">
    <property type="entry name" value="P-loop_NTPase"/>
</dbReference>
<dbReference type="PROSITE" id="PS50096">
    <property type="entry name" value="IQ"/>
    <property type="match status" value="2"/>
</dbReference>
<proteinExistence type="predicted"/>
<dbReference type="Pfam" id="PF00612">
    <property type="entry name" value="IQ"/>
    <property type="match status" value="3"/>
</dbReference>
<evidence type="ECO:0000256" key="2">
    <source>
        <dbReference type="SAM" id="MobiDB-lite"/>
    </source>
</evidence>
<evidence type="ECO:0000313" key="4">
    <source>
        <dbReference type="Proteomes" id="UP001454036"/>
    </source>
</evidence>
<comment type="caution">
    <text evidence="3">The sequence shown here is derived from an EMBL/GenBank/DDBJ whole genome shotgun (WGS) entry which is preliminary data.</text>
</comment>
<gene>
    <name evidence="3" type="ORF">LIER_23740</name>
</gene>
<feature type="region of interest" description="Disordered" evidence="2">
    <location>
        <begin position="30"/>
        <end position="52"/>
    </location>
</feature>
<dbReference type="Gene3D" id="1.20.5.190">
    <property type="match status" value="1"/>
</dbReference>
<dbReference type="Proteomes" id="UP001454036">
    <property type="component" value="Unassembled WGS sequence"/>
</dbReference>
<dbReference type="GO" id="GO:0005516">
    <property type="term" value="F:calmodulin binding"/>
    <property type="evidence" value="ECO:0007669"/>
    <property type="project" value="UniProtKB-KW"/>
</dbReference>
<dbReference type="InterPro" id="IPR000048">
    <property type="entry name" value="IQ_motif_EF-hand-BS"/>
</dbReference>
<dbReference type="EMBL" id="BAABME010006751">
    <property type="protein sequence ID" value="GAA0169203.1"/>
    <property type="molecule type" value="Genomic_DNA"/>
</dbReference>
<evidence type="ECO:0000256" key="1">
    <source>
        <dbReference type="ARBA" id="ARBA00022860"/>
    </source>
</evidence>
<keyword evidence="1" id="KW-0112">Calmodulin-binding</keyword>
<reference evidence="3 4" key="1">
    <citation type="submission" date="2024-01" db="EMBL/GenBank/DDBJ databases">
        <title>The complete chloroplast genome sequence of Lithospermum erythrorhizon: insights into the phylogenetic relationship among Boraginaceae species and the maternal lineages of purple gromwells.</title>
        <authorList>
            <person name="Okada T."/>
            <person name="Watanabe K."/>
        </authorList>
    </citation>
    <scope>NUCLEOTIDE SEQUENCE [LARGE SCALE GENOMIC DNA]</scope>
</reference>
<keyword evidence="4" id="KW-1185">Reference proteome</keyword>
<organism evidence="3 4">
    <name type="scientific">Lithospermum erythrorhizon</name>
    <name type="common">Purple gromwell</name>
    <name type="synonym">Lithospermum officinale var. erythrorhizon</name>
    <dbReference type="NCBI Taxonomy" id="34254"/>
    <lineage>
        <taxon>Eukaryota</taxon>
        <taxon>Viridiplantae</taxon>
        <taxon>Streptophyta</taxon>
        <taxon>Embryophyta</taxon>
        <taxon>Tracheophyta</taxon>
        <taxon>Spermatophyta</taxon>
        <taxon>Magnoliopsida</taxon>
        <taxon>eudicotyledons</taxon>
        <taxon>Gunneridae</taxon>
        <taxon>Pentapetalae</taxon>
        <taxon>asterids</taxon>
        <taxon>lamiids</taxon>
        <taxon>Boraginales</taxon>
        <taxon>Boraginaceae</taxon>
        <taxon>Boraginoideae</taxon>
        <taxon>Lithospermeae</taxon>
        <taxon>Lithospermum</taxon>
    </lineage>
</organism>
<accession>A0AAV3R2R0</accession>